<dbReference type="Proteomes" id="UP001595698">
    <property type="component" value="Unassembled WGS sequence"/>
</dbReference>
<reference evidence="2" key="1">
    <citation type="journal article" date="2019" name="Int. J. Syst. Evol. Microbiol.">
        <title>The Global Catalogue of Microorganisms (GCM) 10K type strain sequencing project: providing services to taxonomists for standard genome sequencing and annotation.</title>
        <authorList>
            <consortium name="The Broad Institute Genomics Platform"/>
            <consortium name="The Broad Institute Genome Sequencing Center for Infectious Disease"/>
            <person name="Wu L."/>
            <person name="Ma J."/>
        </authorList>
    </citation>
    <scope>NUCLEOTIDE SEQUENCE [LARGE SCALE GENOMIC DNA]</scope>
    <source>
        <strain evidence="2">TBRC 7912</strain>
    </source>
</reference>
<evidence type="ECO:0000313" key="2">
    <source>
        <dbReference type="Proteomes" id="UP001595698"/>
    </source>
</evidence>
<gene>
    <name evidence="1" type="ORF">ACFOYY_09590</name>
</gene>
<dbReference type="RefSeq" id="WP_386189395.1">
    <property type="nucleotide sequence ID" value="NZ_JBHSBC010000008.1"/>
</dbReference>
<proteinExistence type="predicted"/>
<comment type="caution">
    <text evidence="1">The sequence shown here is derived from an EMBL/GenBank/DDBJ whole genome shotgun (WGS) entry which is preliminary data.</text>
</comment>
<evidence type="ECO:0000313" key="1">
    <source>
        <dbReference type="EMBL" id="MFC3980373.1"/>
    </source>
</evidence>
<dbReference type="EMBL" id="JBHSBC010000008">
    <property type="protein sequence ID" value="MFC3980373.1"/>
    <property type="molecule type" value="Genomic_DNA"/>
</dbReference>
<keyword evidence="2" id="KW-1185">Reference proteome</keyword>
<accession>A0ABV8EYL3</accession>
<protein>
    <recommendedName>
        <fullName evidence="3">PepSY domain-containing protein</fullName>
    </recommendedName>
</protein>
<sequence length="85" mass="9403">MNRSKARAIAVEKLGYWVGEAASEVGERLLDGSVRERYVDEQGKTWTIASKAFWDGEDIRVVVSVDDGGLLSSLFPESQSDVIRV</sequence>
<name>A0ABV8EYL3_9ACTN</name>
<organism evidence="1 2">
    <name type="scientific">Streptosporangium jomthongense</name>
    <dbReference type="NCBI Taxonomy" id="1193683"/>
    <lineage>
        <taxon>Bacteria</taxon>
        <taxon>Bacillati</taxon>
        <taxon>Actinomycetota</taxon>
        <taxon>Actinomycetes</taxon>
        <taxon>Streptosporangiales</taxon>
        <taxon>Streptosporangiaceae</taxon>
        <taxon>Streptosporangium</taxon>
    </lineage>
</organism>
<evidence type="ECO:0008006" key="3">
    <source>
        <dbReference type="Google" id="ProtNLM"/>
    </source>
</evidence>